<evidence type="ECO:0000313" key="6">
    <source>
        <dbReference type="EMBL" id="TFV96859.1"/>
    </source>
</evidence>
<protein>
    <submittedName>
        <fullName evidence="6">Polyprenol monophosphomannose synthase</fullName>
    </submittedName>
</protein>
<dbReference type="InterPro" id="IPR001173">
    <property type="entry name" value="Glyco_trans_2-like"/>
</dbReference>
<dbReference type="Pfam" id="PF00535">
    <property type="entry name" value="Glycos_transf_2"/>
    <property type="match status" value="1"/>
</dbReference>
<feature type="domain" description="Glycosyltransferase 2-like" evidence="5">
    <location>
        <begin position="10"/>
        <end position="173"/>
    </location>
</feature>
<dbReference type="EMBL" id="SPQZ01000004">
    <property type="protein sequence ID" value="TFV96859.1"/>
    <property type="molecule type" value="Genomic_DNA"/>
</dbReference>
<dbReference type="GO" id="GO:0004582">
    <property type="term" value="F:dolichyl-phosphate beta-D-mannosyltransferase activity"/>
    <property type="evidence" value="ECO:0007669"/>
    <property type="project" value="InterPro"/>
</dbReference>
<dbReference type="InterPro" id="IPR039528">
    <property type="entry name" value="DPM1-like"/>
</dbReference>
<dbReference type="CDD" id="cd06442">
    <property type="entry name" value="DPM1_like"/>
    <property type="match status" value="1"/>
</dbReference>
<dbReference type="GO" id="GO:0016020">
    <property type="term" value="C:membrane"/>
    <property type="evidence" value="ECO:0007669"/>
    <property type="project" value="GOC"/>
</dbReference>
<dbReference type="Proteomes" id="UP000298127">
    <property type="component" value="Unassembled WGS sequence"/>
</dbReference>
<feature type="compositionally biased region" description="Low complexity" evidence="4">
    <location>
        <begin position="240"/>
        <end position="250"/>
    </location>
</feature>
<sequence>MSANAPRVLVVVPTYCEVDSLRPLVQRVLASEPKPSVLVVDDNSPDGTGALADEMAAAEPRMQVLHRAGKEGLGPAYIAGFHQALDSGDFDIIVEMDADGSHQPEELALLIAAITDGADLAIGARWIPGGRTVHWPWYRKLISRSATAYARVMLRSHLHDITSGYRAFRVPFLASLDLDGLQSAGYAFQIEVAWRAERAGADIREVPITFVERHDGTSKMTTGIALEAIGQVTRWGLSRRSASAPASGRVPAPPSPPRS</sequence>
<dbReference type="GO" id="GO:0009247">
    <property type="term" value="P:glycolipid biosynthetic process"/>
    <property type="evidence" value="ECO:0007669"/>
    <property type="project" value="TreeGrafter"/>
</dbReference>
<dbReference type="InterPro" id="IPR029044">
    <property type="entry name" value="Nucleotide-diphossugar_trans"/>
</dbReference>
<dbReference type="Gene3D" id="3.90.550.10">
    <property type="entry name" value="Spore Coat Polysaccharide Biosynthesis Protein SpsA, Chain A"/>
    <property type="match status" value="1"/>
</dbReference>
<evidence type="ECO:0000259" key="5">
    <source>
        <dbReference type="Pfam" id="PF00535"/>
    </source>
</evidence>
<gene>
    <name evidence="6" type="ORF">E4M00_12380</name>
</gene>
<proteinExistence type="inferred from homology"/>
<name>A0A4Y9QWQ8_9MICO</name>
<evidence type="ECO:0000256" key="1">
    <source>
        <dbReference type="ARBA" id="ARBA00006739"/>
    </source>
</evidence>
<accession>A0A4Y9QWQ8</accession>
<dbReference type="AlphaFoldDB" id="A0A4Y9QWQ8"/>
<evidence type="ECO:0000256" key="4">
    <source>
        <dbReference type="SAM" id="MobiDB-lite"/>
    </source>
</evidence>
<evidence type="ECO:0000313" key="7">
    <source>
        <dbReference type="Proteomes" id="UP000298127"/>
    </source>
</evidence>
<dbReference type="PANTHER" id="PTHR43398">
    <property type="entry name" value="DOLICHOL-PHOSPHATE MANNOSYLTRANSFERASE SUBUNIT 1"/>
    <property type="match status" value="1"/>
</dbReference>
<dbReference type="RefSeq" id="WP_135120818.1">
    <property type="nucleotide sequence ID" value="NZ_SPQZ01000004.1"/>
</dbReference>
<keyword evidence="3" id="KW-0808">Transferase</keyword>
<feature type="region of interest" description="Disordered" evidence="4">
    <location>
        <begin position="240"/>
        <end position="259"/>
    </location>
</feature>
<evidence type="ECO:0000256" key="2">
    <source>
        <dbReference type="ARBA" id="ARBA00022676"/>
    </source>
</evidence>
<keyword evidence="2" id="KW-0328">Glycosyltransferase</keyword>
<evidence type="ECO:0000256" key="3">
    <source>
        <dbReference type="ARBA" id="ARBA00022679"/>
    </source>
</evidence>
<dbReference type="PANTHER" id="PTHR43398:SF1">
    <property type="entry name" value="DOLICHOL-PHOSPHATE MANNOSYLTRANSFERASE SUBUNIT 1"/>
    <property type="match status" value="1"/>
</dbReference>
<dbReference type="SUPFAM" id="SSF53448">
    <property type="entry name" value="Nucleotide-diphospho-sugar transferases"/>
    <property type="match status" value="1"/>
</dbReference>
<keyword evidence="7" id="KW-1185">Reference proteome</keyword>
<comment type="similarity">
    <text evidence="1">Belongs to the glycosyltransferase 2 family.</text>
</comment>
<organism evidence="6 7">
    <name type="scientific">Orlajensenia leifsoniae</name>
    <dbReference type="NCBI Taxonomy" id="2561933"/>
    <lineage>
        <taxon>Bacteria</taxon>
        <taxon>Bacillati</taxon>
        <taxon>Actinomycetota</taxon>
        <taxon>Actinomycetes</taxon>
        <taxon>Micrococcales</taxon>
        <taxon>Microbacteriaceae</taxon>
        <taxon>Orlajensenia</taxon>
    </lineage>
</organism>
<reference evidence="6 7" key="1">
    <citation type="journal article" date="2018" name="J. Microbiol.">
        <title>Leifsonia flava sp. nov., a novel actinobacterium isolated from the rhizosphere of Aquilegia viridiflora.</title>
        <authorList>
            <person name="Cai Y."/>
            <person name="Tao W.Z."/>
            <person name="Ma Y.J."/>
            <person name="Cheng J."/>
            <person name="Zhang M.Y."/>
            <person name="Zhang Y.X."/>
        </authorList>
    </citation>
    <scope>NUCLEOTIDE SEQUENCE [LARGE SCALE GENOMIC DNA]</scope>
    <source>
        <strain evidence="6 7">SYP-B2174</strain>
    </source>
</reference>
<comment type="caution">
    <text evidence="6">The sequence shown here is derived from an EMBL/GenBank/DDBJ whole genome shotgun (WGS) entry which is preliminary data.</text>
</comment>
<dbReference type="FunFam" id="3.90.550.10:FF:000122">
    <property type="entry name" value="Dolichol-phosphate mannosyltransferase subunit 1"/>
    <property type="match status" value="1"/>
</dbReference>